<gene>
    <name evidence="2" type="ORF">DIATSA_LOCUS736</name>
</gene>
<name>A0A9N9QSZ7_9NEOP</name>
<organism evidence="2 3">
    <name type="scientific">Diatraea saccharalis</name>
    <name type="common">sugarcane borer</name>
    <dbReference type="NCBI Taxonomy" id="40085"/>
    <lineage>
        <taxon>Eukaryota</taxon>
        <taxon>Metazoa</taxon>
        <taxon>Ecdysozoa</taxon>
        <taxon>Arthropoda</taxon>
        <taxon>Hexapoda</taxon>
        <taxon>Insecta</taxon>
        <taxon>Pterygota</taxon>
        <taxon>Neoptera</taxon>
        <taxon>Endopterygota</taxon>
        <taxon>Lepidoptera</taxon>
        <taxon>Glossata</taxon>
        <taxon>Ditrysia</taxon>
        <taxon>Pyraloidea</taxon>
        <taxon>Crambidae</taxon>
        <taxon>Crambinae</taxon>
        <taxon>Diatraea</taxon>
    </lineage>
</organism>
<protein>
    <recommendedName>
        <fullName evidence="1">DUF4455 domain-containing protein</fullName>
    </recommendedName>
</protein>
<dbReference type="Pfam" id="PF14643">
    <property type="entry name" value="DUF4455"/>
    <property type="match status" value="1"/>
</dbReference>
<dbReference type="OrthoDB" id="431588at2759"/>
<evidence type="ECO:0000313" key="3">
    <source>
        <dbReference type="Proteomes" id="UP001153714"/>
    </source>
</evidence>
<evidence type="ECO:0000259" key="1">
    <source>
        <dbReference type="Pfam" id="PF14643"/>
    </source>
</evidence>
<sequence length="807" mass="92296">MPKVTSVTVDRKYCCRNRQKNKIKVALPGCTDDDLAVATLPDNWVPRCAGPILTNYLNERKQNHETVQDKIEKEALVINNTIDTKIRTLAENLLSHIKHHEQTMNCVVENLDDNNDSQGGRNYALTCVSKLYSQRVNELASFKRESLALERQRADKIRKLLQEQFQRLISVGHLPPRDLLHEFDQQVYEINQQLLSNSRAYAELEAQLLAQLDEQTVEVKSNINQICLGFHVEAHNHSAHLWRREEKIPQRQTASASISKDDVAKQSISHIIGEVHEFDECVSLLVEAYRMAVIKILTGFTGKLSDLYSHVCSISFLETGPKSDIAMDLQNIIDRISKRLAINLLKRTSNLPELVEKGRLETLEMQKSLWSLGERLRDTYNILHDSAHLWDAHMVRSALAQKLTIACVEDLFTSNDSIELANEVNFNISLEQLRSAPDTDKLQQQYDIVLTMLDRISDVYTQHAISESDRLECFMSFPEAMANILMSEYQCFLDRFPRASIPVSDTGIRQSVTSPRMDVNSLQMPLPRAILQTELQGVYLLNWRNGFLETFANNISNLREELINHARIWVDEKARTLHMRHSMKLISHSIRKERIKAAYDVRLSELRYHDARLNSHLSAVYELVDSLPLEAAEYLSLDDPELYPFCKWVDGIHDNVDTILAQDQIDLGVKKLKMCSYALRLVKHRALFENSLDATIETCKRQIENRIQEARISNIRLASQFKLHSEGGRYSAQEATRACTLLMKGADAIESCLSRAIDALNHRRSQLLLLADQKLQPIQKIVDEFAKPAKHAVKNVADKRKPATGKK</sequence>
<dbReference type="InterPro" id="IPR028089">
    <property type="entry name" value="DUF4455"/>
</dbReference>
<feature type="domain" description="DUF4455" evidence="1">
    <location>
        <begin position="59"/>
        <end position="211"/>
    </location>
</feature>
<dbReference type="PANTHER" id="PTHR21444">
    <property type="entry name" value="COILED-COIL DOMAIN-CONTAINING PROTEIN 180"/>
    <property type="match status" value="1"/>
</dbReference>
<keyword evidence="3" id="KW-1185">Reference proteome</keyword>
<evidence type="ECO:0000313" key="2">
    <source>
        <dbReference type="EMBL" id="CAG9782483.1"/>
    </source>
</evidence>
<dbReference type="Proteomes" id="UP001153714">
    <property type="component" value="Chromosome 1"/>
</dbReference>
<reference evidence="2" key="1">
    <citation type="submission" date="2021-12" db="EMBL/GenBank/DDBJ databases">
        <authorList>
            <person name="King R."/>
        </authorList>
    </citation>
    <scope>NUCLEOTIDE SEQUENCE</scope>
</reference>
<reference evidence="2" key="2">
    <citation type="submission" date="2022-10" db="EMBL/GenBank/DDBJ databases">
        <authorList>
            <consortium name="ENA_rothamsted_submissions"/>
            <consortium name="culmorum"/>
            <person name="King R."/>
        </authorList>
    </citation>
    <scope>NUCLEOTIDE SEQUENCE</scope>
</reference>
<dbReference type="AlphaFoldDB" id="A0A9N9QSZ7"/>
<accession>A0A9N9QSZ7</accession>
<dbReference type="PANTHER" id="PTHR21444:SF14">
    <property type="entry name" value="COILED-COIL DOMAIN-CONTAINING PROTEIN 180"/>
    <property type="match status" value="1"/>
</dbReference>
<dbReference type="EMBL" id="OU893332">
    <property type="protein sequence ID" value="CAG9782483.1"/>
    <property type="molecule type" value="Genomic_DNA"/>
</dbReference>
<proteinExistence type="predicted"/>